<evidence type="ECO:0000256" key="3">
    <source>
        <dbReference type="SAM" id="SignalP"/>
    </source>
</evidence>
<feature type="compositionally biased region" description="Pro residues" evidence="2">
    <location>
        <begin position="57"/>
        <end position="77"/>
    </location>
</feature>
<dbReference type="EMBL" id="CM007379">
    <property type="protein sequence ID" value="OIV91734.1"/>
    <property type="molecule type" value="Genomic_DNA"/>
</dbReference>
<dbReference type="Gramene" id="OIV91734">
    <property type="protein sequence ID" value="OIV91734"/>
    <property type="gene ID" value="TanjilG_26587"/>
</dbReference>
<dbReference type="OrthoDB" id="1433797at2759"/>
<accession>A0A4P1QPQ6</accession>
<dbReference type="PANTHER" id="PTHR33470">
    <property type="entry name" value="OS01G0164075 PROTEIN"/>
    <property type="match status" value="1"/>
</dbReference>
<feature type="compositionally biased region" description="Pro residues" evidence="2">
    <location>
        <begin position="89"/>
        <end position="98"/>
    </location>
</feature>
<feature type="signal peptide" evidence="3">
    <location>
        <begin position="1"/>
        <end position="21"/>
    </location>
</feature>
<feature type="chain" id="PRO_5020037766" evidence="3">
    <location>
        <begin position="22"/>
        <end position="261"/>
    </location>
</feature>
<feature type="region of interest" description="Disordered" evidence="2">
    <location>
        <begin position="29"/>
        <end position="129"/>
    </location>
</feature>
<evidence type="ECO:0000313" key="4">
    <source>
        <dbReference type="EMBL" id="OIV91734.1"/>
    </source>
</evidence>
<feature type="compositionally biased region" description="Basic residues" evidence="2">
    <location>
        <begin position="79"/>
        <end position="88"/>
    </location>
</feature>
<dbReference type="Pfam" id="PF01190">
    <property type="entry name" value="Pollen_Ole_e_1"/>
    <property type="match status" value="1"/>
</dbReference>
<keyword evidence="5" id="KW-1185">Reference proteome</keyword>
<name>A0A4P1QPQ6_LUPAN</name>
<evidence type="ECO:0000256" key="1">
    <source>
        <dbReference type="ARBA" id="ARBA00022729"/>
    </source>
</evidence>
<dbReference type="KEGG" id="lang:109334142"/>
<proteinExistence type="predicted"/>
<dbReference type="GO" id="GO:0071944">
    <property type="term" value="C:cell periphery"/>
    <property type="evidence" value="ECO:0007669"/>
    <property type="project" value="TreeGrafter"/>
</dbReference>
<dbReference type="AlphaFoldDB" id="A0A4P1QPQ6"/>
<sequence>MAKSLVALFLLLVSFSLGVFAEELDTTTTTTTLPHSPLPSTYAPPPHHHHHHLHPLSPTPSPTYPPTHSPLHPPALPPQHHHHHHHHPPAPAPVPAKPPTHHHPPTHAPAKAPTHHHYPPSASPSTHPPLHPFHRSFVAVQGVVYTKSCKYVGVDTLLGATPLLGAIVKLECNNTRFRPLVQTVKTDKNGYFYIEAPKTITTYAFHKCKVFLVSAPTNLKPSNFHGGIQGSLLKPLKPFVSNKLPFLLFNVEPLAFEPKCY</sequence>
<dbReference type="Proteomes" id="UP000188354">
    <property type="component" value="Chromosome LG19"/>
</dbReference>
<gene>
    <name evidence="4" type="ORF">TanjilG_26587</name>
</gene>
<evidence type="ECO:0000256" key="2">
    <source>
        <dbReference type="SAM" id="MobiDB-lite"/>
    </source>
</evidence>
<reference evidence="4 5" key="1">
    <citation type="journal article" date="2017" name="Plant Biotechnol. J.">
        <title>A comprehensive draft genome sequence for lupin (Lupinus angustifolius), an emerging health food: insights into plant-microbe interactions and legume evolution.</title>
        <authorList>
            <person name="Hane J.K."/>
            <person name="Ming Y."/>
            <person name="Kamphuis L.G."/>
            <person name="Nelson M.N."/>
            <person name="Garg G."/>
            <person name="Atkins C.A."/>
            <person name="Bayer P.E."/>
            <person name="Bravo A."/>
            <person name="Bringans S."/>
            <person name="Cannon S."/>
            <person name="Edwards D."/>
            <person name="Foley R."/>
            <person name="Gao L.L."/>
            <person name="Harrison M.J."/>
            <person name="Huang W."/>
            <person name="Hurgobin B."/>
            <person name="Li S."/>
            <person name="Liu C.W."/>
            <person name="McGrath A."/>
            <person name="Morahan G."/>
            <person name="Murray J."/>
            <person name="Weller J."/>
            <person name="Jian J."/>
            <person name="Singh K.B."/>
        </authorList>
    </citation>
    <scope>NUCLEOTIDE SEQUENCE [LARGE SCALE GENOMIC DNA]</scope>
    <source>
        <strain evidence="5">cv. Tanjil</strain>
        <tissue evidence="4">Whole plant</tissue>
    </source>
</reference>
<organism evidence="4 5">
    <name type="scientific">Lupinus angustifolius</name>
    <name type="common">Narrow-leaved blue lupine</name>
    <dbReference type="NCBI Taxonomy" id="3871"/>
    <lineage>
        <taxon>Eukaryota</taxon>
        <taxon>Viridiplantae</taxon>
        <taxon>Streptophyta</taxon>
        <taxon>Embryophyta</taxon>
        <taxon>Tracheophyta</taxon>
        <taxon>Spermatophyta</taxon>
        <taxon>Magnoliopsida</taxon>
        <taxon>eudicotyledons</taxon>
        <taxon>Gunneridae</taxon>
        <taxon>Pentapetalae</taxon>
        <taxon>rosids</taxon>
        <taxon>fabids</taxon>
        <taxon>Fabales</taxon>
        <taxon>Fabaceae</taxon>
        <taxon>Papilionoideae</taxon>
        <taxon>50 kb inversion clade</taxon>
        <taxon>genistoids sensu lato</taxon>
        <taxon>core genistoids</taxon>
        <taxon>Genisteae</taxon>
        <taxon>Lupinus</taxon>
    </lineage>
</organism>
<dbReference type="STRING" id="3871.A0A4P1QPQ6"/>
<evidence type="ECO:0000313" key="5">
    <source>
        <dbReference type="Proteomes" id="UP000188354"/>
    </source>
</evidence>
<dbReference type="PANTHER" id="PTHR33470:SF22">
    <property type="entry name" value="POLLEN OLE E 1 ALLERGEN AND EXTENSIN FAMILY PROTEIN"/>
    <property type="match status" value="1"/>
</dbReference>
<protein>
    <submittedName>
        <fullName evidence="4">Uncharacterized protein</fullName>
    </submittedName>
</protein>
<keyword evidence="1 3" id="KW-0732">Signal</keyword>